<gene>
    <name evidence="3" type="ORF">BAQ49_00020</name>
</gene>
<name>A0AA44L0J3_9BACI</name>
<dbReference type="EMBL" id="MACH01000001">
    <property type="protein sequence ID" value="OJE52522.1"/>
    <property type="molecule type" value="Genomic_DNA"/>
</dbReference>
<dbReference type="InterPro" id="IPR036412">
    <property type="entry name" value="HAD-like_sf"/>
</dbReference>
<dbReference type="PANTHER" id="PTHR43434">
    <property type="entry name" value="PHOSPHOGLYCOLATE PHOSPHATASE"/>
    <property type="match status" value="1"/>
</dbReference>
<dbReference type="Proteomes" id="UP000183185">
    <property type="component" value="Unassembled WGS sequence"/>
</dbReference>
<dbReference type="AlphaFoldDB" id="A0AA44L0J3"/>
<evidence type="ECO:0000313" key="4">
    <source>
        <dbReference type="Proteomes" id="UP000183185"/>
    </source>
</evidence>
<keyword evidence="1" id="KW-0378">Hydrolase</keyword>
<sequence>MSKIYRFIAIFPKFLHQNPLFNTYPAYTEMLSLVLGEAVDKKEIYEKLKVSYSHAIDYYNISSEQKEKIKRLKKELSPKDMKPFHGAEEVLKFADKNVIMTHKHRDGVLEILKYYGWDKYFIDMVTIDDGFPRKPNPSSYIYLYQKHGIDLAIEDRELDLLPAKKLGIATCMFQGKSDVADYHLQNYLDFFNTSIPSLRKVHNQQ</sequence>
<dbReference type="InterPro" id="IPR023198">
    <property type="entry name" value="PGP-like_dom2"/>
</dbReference>
<evidence type="ECO:0000256" key="2">
    <source>
        <dbReference type="ARBA" id="ARBA00022842"/>
    </source>
</evidence>
<dbReference type="InterPro" id="IPR041492">
    <property type="entry name" value="HAD_2"/>
</dbReference>
<dbReference type="GO" id="GO:0005829">
    <property type="term" value="C:cytosol"/>
    <property type="evidence" value="ECO:0007669"/>
    <property type="project" value="TreeGrafter"/>
</dbReference>
<organism evidence="3 4">
    <name type="scientific">Bacillus proteolyticus</name>
    <dbReference type="NCBI Taxonomy" id="2026192"/>
    <lineage>
        <taxon>Bacteria</taxon>
        <taxon>Bacillati</taxon>
        <taxon>Bacillota</taxon>
        <taxon>Bacilli</taxon>
        <taxon>Bacillales</taxon>
        <taxon>Bacillaceae</taxon>
        <taxon>Bacillus</taxon>
        <taxon>Bacillus cereus group</taxon>
    </lineage>
</organism>
<dbReference type="SUPFAM" id="SSF56784">
    <property type="entry name" value="HAD-like"/>
    <property type="match status" value="1"/>
</dbReference>
<dbReference type="InterPro" id="IPR050155">
    <property type="entry name" value="HAD-like_hydrolase_sf"/>
</dbReference>
<evidence type="ECO:0000313" key="3">
    <source>
        <dbReference type="EMBL" id="OJE52522.1"/>
    </source>
</evidence>
<dbReference type="GO" id="GO:0008967">
    <property type="term" value="F:phosphoglycolate phosphatase activity"/>
    <property type="evidence" value="ECO:0007669"/>
    <property type="project" value="TreeGrafter"/>
</dbReference>
<accession>A0AA44L0J3</accession>
<dbReference type="InterPro" id="IPR023214">
    <property type="entry name" value="HAD_sf"/>
</dbReference>
<proteinExistence type="predicted"/>
<comment type="caution">
    <text evidence="3">The sequence shown here is derived from an EMBL/GenBank/DDBJ whole genome shotgun (WGS) entry which is preliminary data.</text>
</comment>
<dbReference type="Gene3D" id="3.40.50.1000">
    <property type="entry name" value="HAD superfamily/HAD-like"/>
    <property type="match status" value="1"/>
</dbReference>
<dbReference type="Gene3D" id="1.10.150.240">
    <property type="entry name" value="Putative phosphatase, domain 2"/>
    <property type="match status" value="1"/>
</dbReference>
<keyword evidence="2" id="KW-0460">Magnesium</keyword>
<dbReference type="RefSeq" id="WP_071743693.1">
    <property type="nucleotide sequence ID" value="NZ_MACH01000001.1"/>
</dbReference>
<dbReference type="PANTHER" id="PTHR43434:SF25">
    <property type="entry name" value="PHOSPHOGLYCOLATE PHOSPHATASE"/>
    <property type="match status" value="1"/>
</dbReference>
<evidence type="ECO:0000256" key="1">
    <source>
        <dbReference type="ARBA" id="ARBA00022801"/>
    </source>
</evidence>
<protein>
    <submittedName>
        <fullName evidence="3">Phosphoglycolate phosphatase</fullName>
    </submittedName>
</protein>
<reference evidence="3 4" key="1">
    <citation type="submission" date="2016-06" db="EMBL/GenBank/DDBJ databases">
        <title>First insights into the genetic diversity and population structure of in the Bacillus cereus group bacteria from diverse marine environments.</title>
        <authorList>
            <person name="Liu Y."/>
            <person name="Lai Q."/>
            <person name="Shao Z."/>
        </authorList>
    </citation>
    <scope>NUCLEOTIDE SEQUENCE [LARGE SCALE GENOMIC DNA]</scope>
    <source>
        <strain evidence="3 4">TD42</strain>
    </source>
</reference>
<dbReference type="GO" id="GO:0006281">
    <property type="term" value="P:DNA repair"/>
    <property type="evidence" value="ECO:0007669"/>
    <property type="project" value="TreeGrafter"/>
</dbReference>
<dbReference type="Pfam" id="PF13419">
    <property type="entry name" value="HAD_2"/>
    <property type="match status" value="1"/>
</dbReference>